<sequence>MKFIFINKKLVFFTITALFILGIGSWYYFNPGDIETASMKKQTKNLNISMIAVEFQSKLTDGREIEVYRWDPGTIYVPKEEDVTLRIYGVNGKEHPFFIEGTNIKGVVKKGEETVVPLHFKEEGVYKLICTTHTAEAPMTAYIIVD</sequence>
<dbReference type="Proteomes" id="UP001342826">
    <property type="component" value="Unassembled WGS sequence"/>
</dbReference>
<evidence type="ECO:0000313" key="2">
    <source>
        <dbReference type="EMBL" id="MED4400156.1"/>
    </source>
</evidence>
<keyword evidence="1" id="KW-0472">Membrane</keyword>
<keyword evidence="1" id="KW-0812">Transmembrane</keyword>
<name>A0ABU6NT31_9BACI</name>
<evidence type="ECO:0008006" key="4">
    <source>
        <dbReference type="Google" id="ProtNLM"/>
    </source>
</evidence>
<evidence type="ECO:0000256" key="1">
    <source>
        <dbReference type="SAM" id="Phobius"/>
    </source>
</evidence>
<comment type="caution">
    <text evidence="2">The sequence shown here is derived from an EMBL/GenBank/DDBJ whole genome shotgun (WGS) entry which is preliminary data.</text>
</comment>
<keyword evidence="3" id="KW-1185">Reference proteome</keyword>
<protein>
    <recommendedName>
        <fullName evidence="4">EfeO-type cupredoxin-like domain-containing protein</fullName>
    </recommendedName>
</protein>
<evidence type="ECO:0000313" key="3">
    <source>
        <dbReference type="Proteomes" id="UP001342826"/>
    </source>
</evidence>
<organism evidence="2 3">
    <name type="scientific">Metabacillus fastidiosus</name>
    <dbReference type="NCBI Taxonomy" id="1458"/>
    <lineage>
        <taxon>Bacteria</taxon>
        <taxon>Bacillati</taxon>
        <taxon>Bacillota</taxon>
        <taxon>Bacilli</taxon>
        <taxon>Bacillales</taxon>
        <taxon>Bacillaceae</taxon>
        <taxon>Metabacillus</taxon>
    </lineage>
</organism>
<feature type="transmembrane region" description="Helical" evidence="1">
    <location>
        <begin position="10"/>
        <end position="29"/>
    </location>
</feature>
<dbReference type="InterPro" id="IPR008972">
    <property type="entry name" value="Cupredoxin"/>
</dbReference>
<keyword evidence="1" id="KW-1133">Transmembrane helix</keyword>
<dbReference type="RefSeq" id="WP_328014760.1">
    <property type="nucleotide sequence ID" value="NZ_JARTFS010000001.1"/>
</dbReference>
<dbReference type="EMBL" id="JARTFS010000001">
    <property type="protein sequence ID" value="MED4400156.1"/>
    <property type="molecule type" value="Genomic_DNA"/>
</dbReference>
<dbReference type="Gene3D" id="2.60.40.420">
    <property type="entry name" value="Cupredoxins - blue copper proteins"/>
    <property type="match status" value="1"/>
</dbReference>
<accession>A0ABU6NT31</accession>
<gene>
    <name evidence="2" type="ORF">P9271_02130</name>
</gene>
<proteinExistence type="predicted"/>
<reference evidence="2 3" key="1">
    <citation type="submission" date="2023-03" db="EMBL/GenBank/DDBJ databases">
        <title>Bacillus Genome Sequencing.</title>
        <authorList>
            <person name="Dunlap C."/>
        </authorList>
    </citation>
    <scope>NUCLEOTIDE SEQUENCE [LARGE SCALE GENOMIC DNA]</scope>
    <source>
        <strain evidence="2 3">NRS-1717</strain>
    </source>
</reference>
<dbReference type="SUPFAM" id="SSF49503">
    <property type="entry name" value="Cupredoxins"/>
    <property type="match status" value="1"/>
</dbReference>